<keyword evidence="2" id="KW-0472">Membrane</keyword>
<dbReference type="PANTHER" id="PTHR36694:SF11">
    <property type="entry name" value="LP21121P-RELATED"/>
    <property type="match status" value="1"/>
</dbReference>
<feature type="transmembrane region" description="Helical" evidence="2">
    <location>
        <begin position="17"/>
        <end position="35"/>
    </location>
</feature>
<reference evidence="3 4" key="1">
    <citation type="submission" date="2024-08" db="EMBL/GenBank/DDBJ databases">
        <authorList>
            <person name="Cucini C."/>
            <person name="Frati F."/>
        </authorList>
    </citation>
    <scope>NUCLEOTIDE SEQUENCE [LARGE SCALE GENOMIC DNA]</scope>
</reference>
<evidence type="ECO:0000256" key="1">
    <source>
        <dbReference type="SAM" id="MobiDB-lite"/>
    </source>
</evidence>
<proteinExistence type="predicted"/>
<feature type="transmembrane region" description="Helical" evidence="2">
    <location>
        <begin position="68"/>
        <end position="88"/>
    </location>
</feature>
<organism evidence="3 4">
    <name type="scientific">Orchesella dallaii</name>
    <dbReference type="NCBI Taxonomy" id="48710"/>
    <lineage>
        <taxon>Eukaryota</taxon>
        <taxon>Metazoa</taxon>
        <taxon>Ecdysozoa</taxon>
        <taxon>Arthropoda</taxon>
        <taxon>Hexapoda</taxon>
        <taxon>Collembola</taxon>
        <taxon>Entomobryomorpha</taxon>
        <taxon>Entomobryoidea</taxon>
        <taxon>Orchesellidae</taxon>
        <taxon>Orchesellinae</taxon>
        <taxon>Orchesella</taxon>
    </lineage>
</organism>
<feature type="transmembrane region" description="Helical" evidence="2">
    <location>
        <begin position="130"/>
        <end position="151"/>
    </location>
</feature>
<name>A0ABP1QKX8_9HEXA</name>
<accession>A0ABP1QKX8</accession>
<feature type="transmembrane region" description="Helical" evidence="2">
    <location>
        <begin position="95"/>
        <end position="118"/>
    </location>
</feature>
<dbReference type="PANTHER" id="PTHR36694">
    <property type="entry name" value="PASIFLORA 1, ISOFORM A-RELATED"/>
    <property type="match status" value="1"/>
</dbReference>
<feature type="region of interest" description="Disordered" evidence="1">
    <location>
        <begin position="177"/>
        <end position="199"/>
    </location>
</feature>
<sequence length="199" mass="22831">MRVNLCPCMRLETGVKVIAIIDVVGSIYFIFSFSYEIVKLDELYKETNSVGIENSVLEIRTTVKSLRIFQILIFIIHVFLCLGLYWGVMKKNAEMCWAWIGFTSTTVLIAIIDLIFVVSKYTPMYFGYGYIETIIHILFQPYAIFVVSAFIGKLRQIWQQEVDTELVMRGSNPFPVRHGGDQGKPPAQSQTKIQFHPES</sequence>
<gene>
    <name evidence="3" type="ORF">ODALV1_LOCUS11167</name>
</gene>
<dbReference type="EMBL" id="CAXLJM020000034">
    <property type="protein sequence ID" value="CAL8102518.1"/>
    <property type="molecule type" value="Genomic_DNA"/>
</dbReference>
<evidence type="ECO:0000256" key="2">
    <source>
        <dbReference type="SAM" id="Phobius"/>
    </source>
</evidence>
<evidence type="ECO:0000313" key="4">
    <source>
        <dbReference type="Proteomes" id="UP001642540"/>
    </source>
</evidence>
<protein>
    <submittedName>
        <fullName evidence="3">Uncharacterized protein</fullName>
    </submittedName>
</protein>
<dbReference type="Proteomes" id="UP001642540">
    <property type="component" value="Unassembled WGS sequence"/>
</dbReference>
<keyword evidence="4" id="KW-1185">Reference proteome</keyword>
<evidence type="ECO:0000313" key="3">
    <source>
        <dbReference type="EMBL" id="CAL8102518.1"/>
    </source>
</evidence>
<comment type="caution">
    <text evidence="3">The sequence shown here is derived from an EMBL/GenBank/DDBJ whole genome shotgun (WGS) entry which is preliminary data.</text>
</comment>
<keyword evidence="2" id="KW-0812">Transmembrane</keyword>
<keyword evidence="2" id="KW-1133">Transmembrane helix</keyword>